<gene>
    <name evidence="5" type="ORF">H6G40_12130</name>
</gene>
<dbReference type="InterPro" id="IPR000055">
    <property type="entry name" value="Restrct_endonuc_typeI_TRD"/>
</dbReference>
<dbReference type="EMBL" id="JACJSV010000032">
    <property type="protein sequence ID" value="MBD2600973.1"/>
    <property type="molecule type" value="Genomic_DNA"/>
</dbReference>
<reference evidence="5 6" key="1">
    <citation type="journal article" date="2020" name="ISME J.">
        <title>Comparative genomics reveals insights into cyanobacterial evolution and habitat adaptation.</title>
        <authorList>
            <person name="Chen M.Y."/>
            <person name="Teng W.K."/>
            <person name="Zhao L."/>
            <person name="Hu C.X."/>
            <person name="Zhou Y.K."/>
            <person name="Han B.P."/>
            <person name="Song L.R."/>
            <person name="Shu W.S."/>
        </authorList>
    </citation>
    <scope>NUCLEOTIDE SEQUENCE [LARGE SCALE GENOMIC DNA]</scope>
    <source>
        <strain evidence="5 6">FACHB-1342</strain>
    </source>
</reference>
<keyword evidence="6" id="KW-1185">Reference proteome</keyword>
<evidence type="ECO:0000259" key="4">
    <source>
        <dbReference type="Pfam" id="PF01420"/>
    </source>
</evidence>
<dbReference type="RefSeq" id="WP_069474350.1">
    <property type="nucleotide sequence ID" value="NZ_JACJSV010000032.1"/>
</dbReference>
<dbReference type="Proteomes" id="UP000648873">
    <property type="component" value="Unassembled WGS sequence"/>
</dbReference>
<dbReference type="CDD" id="cd17287">
    <property type="entry name" value="RMtype1_S_EcoN10ORF171P_TRD2-CR2_like"/>
    <property type="match status" value="1"/>
</dbReference>
<accession>A0ABR8GD94</accession>
<keyword evidence="3" id="KW-0238">DNA-binding</keyword>
<dbReference type="GO" id="GO:0004519">
    <property type="term" value="F:endonuclease activity"/>
    <property type="evidence" value="ECO:0007669"/>
    <property type="project" value="UniProtKB-KW"/>
</dbReference>
<comment type="caution">
    <text evidence="5">The sequence shown here is derived from an EMBL/GenBank/DDBJ whole genome shotgun (WGS) entry which is preliminary data.</text>
</comment>
<keyword evidence="5" id="KW-0378">Hydrolase</keyword>
<proteinExistence type="inferred from homology"/>
<evidence type="ECO:0000256" key="3">
    <source>
        <dbReference type="ARBA" id="ARBA00023125"/>
    </source>
</evidence>
<keyword evidence="5" id="KW-0255">Endonuclease</keyword>
<dbReference type="SUPFAM" id="SSF116734">
    <property type="entry name" value="DNA methylase specificity domain"/>
    <property type="match status" value="2"/>
</dbReference>
<sequence length="379" mass="43490">MNRDLLSGEYKRFPKHWDVIPFTKAFKDMTGGQTKIPKGDYLERGDIPIIDQGQDLIGGYTNEYQAVCDIRLPCVLFGDHTKIFKFITKPFALGADGVKVLSEANNIDPKFAYYFLNTLNLPDVGYSRHFRFLKRTFFPLPPLEEQRRIAAILDKADGVRRKRKEAIRLTEELLRSTFLEMFGDPVTNPKGWEICEIGKITDVKTGKTPSREDEENYGGDIRWVKTTEVRELIIKETEEFLTKKGASQVSIFPKNTILIAMYGQGATRGRTALLGLPCATNQACAAIMPSEKYAPFYLWTLLRLSYERLRELGRGGNQPNLNLSMVKNFLIPMPPLEKQIYFQNIVLNLQSQRQKMDLNLQYHDNLFNSLLQKAFRGEL</sequence>
<name>A0ABR8GD94_MICVR</name>
<evidence type="ECO:0000313" key="5">
    <source>
        <dbReference type="EMBL" id="MBD2600973.1"/>
    </source>
</evidence>
<evidence type="ECO:0000256" key="2">
    <source>
        <dbReference type="ARBA" id="ARBA00022747"/>
    </source>
</evidence>
<keyword evidence="2" id="KW-0680">Restriction system</keyword>
<evidence type="ECO:0000313" key="6">
    <source>
        <dbReference type="Proteomes" id="UP000648873"/>
    </source>
</evidence>
<protein>
    <submittedName>
        <fullName evidence="5">Restriction endonuclease subunit S</fullName>
    </submittedName>
</protein>
<feature type="domain" description="Type I restriction modification DNA specificity" evidence="4">
    <location>
        <begin position="33"/>
        <end position="158"/>
    </location>
</feature>
<keyword evidence="5" id="KW-0540">Nuclease</keyword>
<dbReference type="PANTHER" id="PTHR30408:SF12">
    <property type="entry name" value="TYPE I RESTRICTION ENZYME MJAVIII SPECIFICITY SUBUNIT"/>
    <property type="match status" value="1"/>
</dbReference>
<evidence type="ECO:0000256" key="1">
    <source>
        <dbReference type="ARBA" id="ARBA00010923"/>
    </source>
</evidence>
<feature type="domain" description="Type I restriction modification DNA specificity" evidence="4">
    <location>
        <begin position="189"/>
        <end position="339"/>
    </location>
</feature>
<comment type="similarity">
    <text evidence="1">Belongs to the type-I restriction system S methylase family.</text>
</comment>
<dbReference type="Gene3D" id="3.90.220.20">
    <property type="entry name" value="DNA methylase specificity domains"/>
    <property type="match status" value="2"/>
</dbReference>
<organism evidence="5 6">
    <name type="scientific">Microcystis viridis FACHB-1342</name>
    <dbReference type="NCBI Taxonomy" id="2692900"/>
    <lineage>
        <taxon>Bacteria</taxon>
        <taxon>Bacillati</taxon>
        <taxon>Cyanobacteriota</taxon>
        <taxon>Cyanophyceae</taxon>
        <taxon>Oscillatoriophycideae</taxon>
        <taxon>Chroococcales</taxon>
        <taxon>Microcystaceae</taxon>
        <taxon>Microcystis</taxon>
    </lineage>
</organism>
<dbReference type="InterPro" id="IPR052021">
    <property type="entry name" value="Type-I_RS_S_subunit"/>
</dbReference>
<dbReference type="PANTHER" id="PTHR30408">
    <property type="entry name" value="TYPE-1 RESTRICTION ENZYME ECOKI SPECIFICITY PROTEIN"/>
    <property type="match status" value="1"/>
</dbReference>
<dbReference type="InterPro" id="IPR044946">
    <property type="entry name" value="Restrct_endonuc_typeI_TRD_sf"/>
</dbReference>
<dbReference type="Pfam" id="PF01420">
    <property type="entry name" value="Methylase_S"/>
    <property type="match status" value="2"/>
</dbReference>